<dbReference type="EMBL" id="JACDZE010000001">
    <property type="protein sequence ID" value="MBA5628614.1"/>
    <property type="molecule type" value="Genomic_DNA"/>
</dbReference>
<gene>
    <name evidence="1" type="ORF">HU137_02380</name>
</gene>
<dbReference type="AlphaFoldDB" id="A0A838ZJS1"/>
<comment type="caution">
    <text evidence="1">The sequence shown here is derived from an EMBL/GenBank/DDBJ whole genome shotgun (WGS) entry which is preliminary data.</text>
</comment>
<dbReference type="Proteomes" id="UP000552241">
    <property type="component" value="Unassembled WGS sequence"/>
</dbReference>
<protein>
    <submittedName>
        <fullName evidence="1">Uncharacterized protein</fullName>
    </submittedName>
</protein>
<proteinExistence type="predicted"/>
<name>A0A838ZJS1_9FLAO</name>
<evidence type="ECO:0000313" key="2">
    <source>
        <dbReference type="Proteomes" id="UP000552241"/>
    </source>
</evidence>
<keyword evidence="2" id="KW-1185">Reference proteome</keyword>
<accession>A0A838ZJS1</accession>
<dbReference type="RefSeq" id="WP_182042206.1">
    <property type="nucleotide sequence ID" value="NZ_JACDZE010000001.1"/>
</dbReference>
<reference evidence="1 2" key="1">
    <citation type="submission" date="2020-07" db="EMBL/GenBank/DDBJ databases">
        <title>Moheibacter lacus sp. nov., a member of the family Flavobacteriaceae isolated from freshwater lake sediment.</title>
        <authorList>
            <person name="Liu Y."/>
        </authorList>
    </citation>
    <scope>NUCLEOTIDE SEQUENCE [LARGE SCALE GENOMIC DNA]</scope>
    <source>
        <strain evidence="1 2">BDHS18</strain>
    </source>
</reference>
<organism evidence="1 2">
    <name type="scientific">Moheibacter lacus</name>
    <dbReference type="NCBI Taxonomy" id="2745851"/>
    <lineage>
        <taxon>Bacteria</taxon>
        <taxon>Pseudomonadati</taxon>
        <taxon>Bacteroidota</taxon>
        <taxon>Flavobacteriia</taxon>
        <taxon>Flavobacteriales</taxon>
        <taxon>Weeksellaceae</taxon>
        <taxon>Moheibacter</taxon>
    </lineage>
</organism>
<sequence length="220" mass="25431">MEKFSPITHLPSSSFHPNSLILHSKSIDVHFFFNFNEEIPEEFYSEENHQPYDQCSVCGNGFGDGHYFIEKAFQKTHDQSNFETTFEYAICENCKTDMMKSISKESMQNIQEFAMGLGGMPKMENANETEIDLNYLMNHCIASGKSKEELNEYHLVGIFRNGKLVQLPMLYGESFIEEYSELLSEETKGFFDDFFNNITVLPPTLAKILEDEKPRRPVLI</sequence>
<evidence type="ECO:0000313" key="1">
    <source>
        <dbReference type="EMBL" id="MBA5628614.1"/>
    </source>
</evidence>